<feature type="region of interest" description="Disordered" evidence="3">
    <location>
        <begin position="1"/>
        <end position="24"/>
    </location>
</feature>
<evidence type="ECO:0000256" key="3">
    <source>
        <dbReference type="SAM" id="MobiDB-lite"/>
    </source>
</evidence>
<dbReference type="EMBL" id="CP115541">
    <property type="protein sequence ID" value="WNH53357.1"/>
    <property type="molecule type" value="Genomic_DNA"/>
</dbReference>
<dbReference type="InterPro" id="IPR050109">
    <property type="entry name" value="HTH-type_TetR-like_transc_reg"/>
</dbReference>
<dbReference type="InterPro" id="IPR036271">
    <property type="entry name" value="Tet_transcr_reg_TetR-rel_C_sf"/>
</dbReference>
<organism evidence="5 6">
    <name type="scientific">Stenotrophomonas oahuensis</name>
    <dbReference type="NCBI Taxonomy" id="3003271"/>
    <lineage>
        <taxon>Bacteria</taxon>
        <taxon>Pseudomonadati</taxon>
        <taxon>Pseudomonadota</taxon>
        <taxon>Gammaproteobacteria</taxon>
        <taxon>Lysobacterales</taxon>
        <taxon>Lysobacteraceae</taxon>
        <taxon>Stenotrophomonas</taxon>
    </lineage>
</organism>
<dbReference type="Pfam" id="PF00440">
    <property type="entry name" value="TetR_N"/>
    <property type="match status" value="1"/>
</dbReference>
<dbReference type="InterPro" id="IPR001647">
    <property type="entry name" value="HTH_TetR"/>
</dbReference>
<evidence type="ECO:0000313" key="5">
    <source>
        <dbReference type="EMBL" id="WNH53357.1"/>
    </source>
</evidence>
<dbReference type="Pfam" id="PF14246">
    <property type="entry name" value="TetR_C_7"/>
    <property type="match status" value="1"/>
</dbReference>
<dbReference type="PRINTS" id="PR00455">
    <property type="entry name" value="HTHTETR"/>
</dbReference>
<dbReference type="SUPFAM" id="SSF48498">
    <property type="entry name" value="Tetracyclin repressor-like, C-terminal domain"/>
    <property type="match status" value="1"/>
</dbReference>
<feature type="domain" description="HTH tetR-type" evidence="4">
    <location>
        <begin position="26"/>
        <end position="86"/>
    </location>
</feature>
<accession>A0ABY9YR33</accession>
<dbReference type="InterPro" id="IPR039536">
    <property type="entry name" value="TetR_C_Proteobacteria"/>
</dbReference>
<sequence>MTDPTTSSAPPKPSAKAAGPGRPKDLGKRAAILDAAKALFVEQGYTGVSMDSIAAQAGVSKLTVYSHFGDKETLFTEAVQSTCMEMLPDALFVTDAEGPLREQLLGIGRAFFAMITSPAAVAVQRVMMAPDTDDRIREMFWVAGPQRTSAALAEFLRGRTAAGELEISDFQTAALQFFTLIKGELHTHMMCGMRPAPAECDADAHVHASVDFFLRAYATRP</sequence>
<gene>
    <name evidence="5" type="ORF">PDM29_03515</name>
</gene>
<dbReference type="Gene3D" id="1.10.10.60">
    <property type="entry name" value="Homeodomain-like"/>
    <property type="match status" value="1"/>
</dbReference>
<dbReference type="Gene3D" id="1.10.357.10">
    <property type="entry name" value="Tetracycline Repressor, domain 2"/>
    <property type="match status" value="1"/>
</dbReference>
<dbReference type="InterPro" id="IPR009057">
    <property type="entry name" value="Homeodomain-like_sf"/>
</dbReference>
<dbReference type="PROSITE" id="PS50977">
    <property type="entry name" value="HTH_TETR_2"/>
    <property type="match status" value="1"/>
</dbReference>
<evidence type="ECO:0000256" key="2">
    <source>
        <dbReference type="PROSITE-ProRule" id="PRU00335"/>
    </source>
</evidence>
<dbReference type="Proteomes" id="UP001302072">
    <property type="component" value="Chromosome"/>
</dbReference>
<proteinExistence type="predicted"/>
<dbReference type="PANTHER" id="PTHR30055">
    <property type="entry name" value="HTH-TYPE TRANSCRIPTIONAL REGULATOR RUTR"/>
    <property type="match status" value="1"/>
</dbReference>
<keyword evidence="1 2" id="KW-0238">DNA-binding</keyword>
<evidence type="ECO:0000256" key="1">
    <source>
        <dbReference type="ARBA" id="ARBA00023125"/>
    </source>
</evidence>
<dbReference type="PANTHER" id="PTHR30055:SF146">
    <property type="entry name" value="HTH-TYPE TRANSCRIPTIONAL DUAL REGULATOR CECR"/>
    <property type="match status" value="1"/>
</dbReference>
<feature type="compositionally biased region" description="Low complexity" evidence="3">
    <location>
        <begin position="1"/>
        <end position="21"/>
    </location>
</feature>
<name>A0ABY9YR33_9GAMM</name>
<evidence type="ECO:0000259" key="4">
    <source>
        <dbReference type="PROSITE" id="PS50977"/>
    </source>
</evidence>
<evidence type="ECO:0000313" key="6">
    <source>
        <dbReference type="Proteomes" id="UP001302072"/>
    </source>
</evidence>
<protein>
    <submittedName>
        <fullName evidence="5">TetR/AcrR family transcriptional regulator</fullName>
    </submittedName>
</protein>
<dbReference type="RefSeq" id="WP_311192508.1">
    <property type="nucleotide sequence ID" value="NZ_CP115541.1"/>
</dbReference>
<keyword evidence="6" id="KW-1185">Reference proteome</keyword>
<reference evidence="5 6" key="1">
    <citation type="submission" date="2022-12" db="EMBL/GenBank/DDBJ databases">
        <title>Two new species, Stenotrophomonas aracearum and Stenotrophomonas oahuensis, isolated from Anthurium (Araceae family) in Hawaii.</title>
        <authorList>
            <person name="Chunag S.C."/>
            <person name="Dobhal S."/>
            <person name="Alvarez A."/>
            <person name="Arif M."/>
        </authorList>
    </citation>
    <scope>NUCLEOTIDE SEQUENCE [LARGE SCALE GENOMIC DNA]</scope>
    <source>
        <strain evidence="5 6">A5586</strain>
    </source>
</reference>
<dbReference type="SUPFAM" id="SSF46689">
    <property type="entry name" value="Homeodomain-like"/>
    <property type="match status" value="1"/>
</dbReference>
<feature type="DNA-binding region" description="H-T-H motif" evidence="2">
    <location>
        <begin position="49"/>
        <end position="68"/>
    </location>
</feature>